<dbReference type="Proteomes" id="UP000095286">
    <property type="component" value="Unplaced"/>
</dbReference>
<reference evidence="2" key="1">
    <citation type="submission" date="2016-11" db="UniProtKB">
        <authorList>
            <consortium name="WormBaseParasite"/>
        </authorList>
    </citation>
    <scope>IDENTIFICATION</scope>
    <source>
        <strain evidence="2">KR3021</strain>
    </source>
</reference>
<name>A0AC35UFK3_9BILA</name>
<evidence type="ECO:0000313" key="2">
    <source>
        <dbReference type="WBParaSite" id="RSKR_0001125550.1"/>
    </source>
</evidence>
<proteinExistence type="predicted"/>
<accession>A0AC35UFK3</accession>
<organism evidence="1 2">
    <name type="scientific">Rhabditophanes sp. KR3021</name>
    <dbReference type="NCBI Taxonomy" id="114890"/>
    <lineage>
        <taxon>Eukaryota</taxon>
        <taxon>Metazoa</taxon>
        <taxon>Ecdysozoa</taxon>
        <taxon>Nematoda</taxon>
        <taxon>Chromadorea</taxon>
        <taxon>Rhabditida</taxon>
        <taxon>Tylenchina</taxon>
        <taxon>Panagrolaimomorpha</taxon>
        <taxon>Strongyloidoidea</taxon>
        <taxon>Alloionematidae</taxon>
        <taxon>Rhabditophanes</taxon>
    </lineage>
</organism>
<dbReference type="WBParaSite" id="RSKR_0001125550.1">
    <property type="protein sequence ID" value="RSKR_0001125550.1"/>
    <property type="gene ID" value="RSKR_0001125550"/>
</dbReference>
<protein>
    <submittedName>
        <fullName evidence="2">Gelsolin-like domain-containing protein</fullName>
    </submittedName>
</protein>
<sequence length="378" mass="44646">MQKLGPTRGKQFEDVYNDNRKSMAWAIHLKIRTHSFFNIKMWYDRIIKSNDFLYVWEIAKFNTGKYAIKSADNIGSFFESYNYIVLKINSEVEYKYDIHVWLGSKSSSNLDNITYKAAICLDTKLEHKTRLYREEQGRESTLFLSHFSFKIRYDSSPISNVKEFFPTSPFKVYRVNTTDNYKVTRVISNIKMLNHRDVYVFDLGLKIAIWFAPKSNQISHKVGIHVASIIKNAEKNRNCVMEIFSQNWLINEVTLLEIYRNNMSEYMNDLGDSLDEINEERFCNKIFVYNVSYDNKSITIKQNRDKPNFDSNKMYLINNKNIVIYIWIGKNVSFRKVAFNIGTTYIRGIKLPSYTSILCLNQDYEPDEFKRVLNFIGT</sequence>
<evidence type="ECO:0000313" key="1">
    <source>
        <dbReference type="Proteomes" id="UP000095286"/>
    </source>
</evidence>